<keyword evidence="2 8" id="KW-0808">Transferase</keyword>
<dbReference type="InterPro" id="IPR001296">
    <property type="entry name" value="Glyco_trans_1"/>
</dbReference>
<dbReference type="GO" id="GO:0005829">
    <property type="term" value="C:cytosol"/>
    <property type="evidence" value="ECO:0007669"/>
    <property type="project" value="TreeGrafter"/>
</dbReference>
<sequence>MKIAQILPELNVGGVETGTVDLAKALKKRGDEPYVISNGGSLVEELVKFGIPHLELPVHQKSITSLALINKIASFLERERIDIIHARSRVPAWLAYMAVRRTHCDFVTTCHGYYSKHFFSRVMGWGKRVIVISHSIGRRMIDDFQVPPERITLIHRGVDLEQYKFQSDKYDERPQDRLKIINIGRITPIKGHTEFIRAVHLLSKRFSNFEVWIVGAADQSKEGYFEDLKMIVSRLGMSDKIKFLGARKDVPQLLSQADLLVLSTKIPEAFGRVLIEAGAVGTAVCASRIGGILDVIEDQKNGLLFSPQNMEEMAMSMERLLRNRALSKKYAHALHEKVVQYFNLDQMVTKTQQVYEEVRQQKKILITKLGAMGDLVLAVPSFRMIRQRYPKAHISLLVEPKFVSMMQSNPYLDEIVTFDRRKHRTKWQRLLKVAKRLGKYNYDMSIDLQNNWKTHLISFLARIPKRFGFRRGWLGFLLTHPVVARDDRLPPVQHQYQILRRAGINQFDDTMELWTNPQADEVILERLRKQGYHASKPVVGFVVGASPNWQTKRWPLERFVELADRLIKKANCQIILIGADDDQELSKHFDQLESKNVFNFLGKTSMLELLSLIKRLDVMITGDTAPLHIGNAFGVKLVALFGPTEPKRHMPPGDEHIVLVKRITCQPCYRRVCKYKEKDVLKCLTDISVEEVLESMERQLR</sequence>
<dbReference type="Pfam" id="PF01075">
    <property type="entry name" value="Glyco_transf_9"/>
    <property type="match status" value="1"/>
</dbReference>
<evidence type="ECO:0000259" key="7">
    <source>
        <dbReference type="Pfam" id="PF13439"/>
    </source>
</evidence>
<dbReference type="InterPro" id="IPR002201">
    <property type="entry name" value="Glyco_trans_9"/>
</dbReference>
<evidence type="ECO:0000313" key="9">
    <source>
        <dbReference type="Proteomes" id="UP000178187"/>
    </source>
</evidence>
<dbReference type="NCBIfam" id="TIGR02195">
    <property type="entry name" value="heptsyl_trn_II"/>
    <property type="match status" value="1"/>
</dbReference>
<proteinExistence type="inferred from homology"/>
<dbReference type="CDD" id="cd03789">
    <property type="entry name" value="GT9_LPS_heptosyltransferase"/>
    <property type="match status" value="1"/>
</dbReference>
<dbReference type="Pfam" id="PF13439">
    <property type="entry name" value="Glyco_transf_4"/>
    <property type="match status" value="1"/>
</dbReference>
<evidence type="ECO:0000256" key="5">
    <source>
        <dbReference type="ARBA" id="ARBA00047503"/>
    </source>
</evidence>
<dbReference type="SUPFAM" id="SSF53756">
    <property type="entry name" value="UDP-Glycosyltransferase/glycogen phosphorylase"/>
    <property type="match status" value="2"/>
</dbReference>
<evidence type="ECO:0000256" key="1">
    <source>
        <dbReference type="ARBA" id="ARBA00022676"/>
    </source>
</evidence>
<evidence type="ECO:0000256" key="4">
    <source>
        <dbReference type="ARBA" id="ARBA00044042"/>
    </source>
</evidence>
<gene>
    <name evidence="8" type="ORF">A3G33_10060</name>
</gene>
<name>A0A1G1L204_9BACT</name>
<dbReference type="EC" id="2.4.99.24" evidence="4"/>
<evidence type="ECO:0000313" key="8">
    <source>
        <dbReference type="EMBL" id="OGW99166.1"/>
    </source>
</evidence>
<dbReference type="Proteomes" id="UP000178187">
    <property type="component" value="Unassembled WGS sequence"/>
</dbReference>
<comment type="caution">
    <text evidence="8">The sequence shown here is derived from an EMBL/GenBank/DDBJ whole genome shotgun (WGS) entry which is preliminary data.</text>
</comment>
<comment type="catalytic activity">
    <reaction evidence="5">
        <text>an L-alpha-D-Hep-(1-&gt;5)-[alpha-Kdo-(2-&gt;4)]-alpha-Kdo-(2-&gt;6)-lipid A + ADP-L-glycero-beta-D-manno-heptose = an L-alpha-D-Hep-(1-&gt;3)-L-alpha-D-Hep-(1-&gt;5)-[alpha-Kdo-(2-&gt;4)]-alpha-Kdo-(2-&gt;6)-lipid A + ADP + H(+)</text>
        <dbReference type="Rhea" id="RHEA:74071"/>
        <dbReference type="ChEBI" id="CHEBI:15378"/>
        <dbReference type="ChEBI" id="CHEBI:61506"/>
        <dbReference type="ChEBI" id="CHEBI:193068"/>
        <dbReference type="ChEBI" id="CHEBI:193069"/>
        <dbReference type="ChEBI" id="CHEBI:456216"/>
        <dbReference type="EC" id="2.4.99.24"/>
    </reaction>
</comment>
<dbReference type="EMBL" id="MHFR01000013">
    <property type="protein sequence ID" value="OGW99166.1"/>
    <property type="molecule type" value="Genomic_DNA"/>
</dbReference>
<dbReference type="InterPro" id="IPR051199">
    <property type="entry name" value="LPS_LOS_Heptosyltrfase"/>
</dbReference>
<dbReference type="Gene3D" id="3.40.50.2000">
    <property type="entry name" value="Glycogen Phosphorylase B"/>
    <property type="match status" value="4"/>
</dbReference>
<dbReference type="PANTHER" id="PTHR30160:SF7">
    <property type="entry name" value="ADP-HEPTOSE--LPS HEPTOSYLTRANSFERASE 2"/>
    <property type="match status" value="1"/>
</dbReference>
<dbReference type="Pfam" id="PF00534">
    <property type="entry name" value="Glycos_transf_1"/>
    <property type="match status" value="1"/>
</dbReference>
<protein>
    <recommendedName>
        <fullName evidence="4">lipopolysaccharide heptosyltransferase II</fullName>
        <ecNumber evidence="4">2.4.99.24</ecNumber>
    </recommendedName>
</protein>
<dbReference type="GO" id="GO:0009244">
    <property type="term" value="P:lipopolysaccharide core region biosynthetic process"/>
    <property type="evidence" value="ECO:0007669"/>
    <property type="project" value="TreeGrafter"/>
</dbReference>
<feature type="domain" description="Glycosyl transferase family 1" evidence="6">
    <location>
        <begin position="172"/>
        <end position="331"/>
    </location>
</feature>
<accession>A0A1G1L204</accession>
<feature type="domain" description="Glycosyltransferase subfamily 4-like N-terminal" evidence="7">
    <location>
        <begin position="12"/>
        <end position="162"/>
    </location>
</feature>
<keyword evidence="1" id="KW-0328">Glycosyltransferase</keyword>
<dbReference type="GO" id="GO:0008713">
    <property type="term" value="F:ADP-heptose-lipopolysaccharide heptosyltransferase activity"/>
    <property type="evidence" value="ECO:0007669"/>
    <property type="project" value="UniProtKB-EC"/>
</dbReference>
<reference evidence="8 9" key="1">
    <citation type="journal article" date="2016" name="Nat. Commun.">
        <title>Thousands of microbial genomes shed light on interconnected biogeochemical processes in an aquifer system.</title>
        <authorList>
            <person name="Anantharaman K."/>
            <person name="Brown C.T."/>
            <person name="Hug L.A."/>
            <person name="Sharon I."/>
            <person name="Castelle C.J."/>
            <person name="Probst A.J."/>
            <person name="Thomas B.C."/>
            <person name="Singh A."/>
            <person name="Wilkins M.J."/>
            <person name="Karaoz U."/>
            <person name="Brodie E.L."/>
            <person name="Williams K.H."/>
            <person name="Hubbard S.S."/>
            <person name="Banfield J.F."/>
        </authorList>
    </citation>
    <scope>NUCLEOTIDE SEQUENCE [LARGE SCALE GENOMIC DNA]</scope>
</reference>
<evidence type="ECO:0000256" key="2">
    <source>
        <dbReference type="ARBA" id="ARBA00022679"/>
    </source>
</evidence>
<dbReference type="InterPro" id="IPR011910">
    <property type="entry name" value="RfaF"/>
</dbReference>
<evidence type="ECO:0000259" key="6">
    <source>
        <dbReference type="Pfam" id="PF00534"/>
    </source>
</evidence>
<evidence type="ECO:0000256" key="3">
    <source>
        <dbReference type="ARBA" id="ARBA00043995"/>
    </source>
</evidence>
<comment type="similarity">
    <text evidence="3">Belongs to the glycosyltransferase 9 family.</text>
</comment>
<dbReference type="AlphaFoldDB" id="A0A1G1L204"/>
<organism evidence="8 9">
    <name type="scientific">Candidatus Danuiimicrobium aquiferis</name>
    <dbReference type="NCBI Taxonomy" id="1801832"/>
    <lineage>
        <taxon>Bacteria</taxon>
        <taxon>Pseudomonadati</taxon>
        <taxon>Candidatus Omnitrophota</taxon>
        <taxon>Candidatus Danuiimicrobium</taxon>
    </lineage>
</organism>
<dbReference type="PANTHER" id="PTHR30160">
    <property type="entry name" value="TETRAACYLDISACCHARIDE 4'-KINASE-RELATED"/>
    <property type="match status" value="1"/>
</dbReference>
<dbReference type="CDD" id="cd03819">
    <property type="entry name" value="GT4_WavL-like"/>
    <property type="match status" value="1"/>
</dbReference>
<dbReference type="InterPro" id="IPR028098">
    <property type="entry name" value="Glyco_trans_4-like_N"/>
</dbReference>